<feature type="transmembrane region" description="Helical" evidence="1">
    <location>
        <begin position="74"/>
        <end position="95"/>
    </location>
</feature>
<comment type="caution">
    <text evidence="2">The sequence shown here is derived from an EMBL/GenBank/DDBJ whole genome shotgun (WGS) entry which is preliminary data.</text>
</comment>
<keyword evidence="1" id="KW-0812">Transmembrane</keyword>
<keyword evidence="1" id="KW-1133">Transmembrane helix</keyword>
<evidence type="ECO:0000256" key="1">
    <source>
        <dbReference type="SAM" id="Phobius"/>
    </source>
</evidence>
<dbReference type="EMBL" id="LCKF01000005">
    <property type="protein sequence ID" value="KKT92168.1"/>
    <property type="molecule type" value="Genomic_DNA"/>
</dbReference>
<evidence type="ECO:0000313" key="3">
    <source>
        <dbReference type="Proteomes" id="UP000033966"/>
    </source>
</evidence>
<reference evidence="2 3" key="1">
    <citation type="journal article" date="2015" name="Nature">
        <title>rRNA introns, odd ribosomes, and small enigmatic genomes across a large radiation of phyla.</title>
        <authorList>
            <person name="Brown C.T."/>
            <person name="Hug L.A."/>
            <person name="Thomas B.C."/>
            <person name="Sharon I."/>
            <person name="Castelle C.J."/>
            <person name="Singh A."/>
            <person name="Wilkins M.J."/>
            <person name="Williams K.H."/>
            <person name="Banfield J.F."/>
        </authorList>
    </citation>
    <scope>NUCLEOTIDE SEQUENCE [LARGE SCALE GENOMIC DNA]</scope>
</reference>
<protein>
    <submittedName>
        <fullName evidence="2">Uncharacterized protein</fullName>
    </submittedName>
</protein>
<evidence type="ECO:0000313" key="2">
    <source>
        <dbReference type="EMBL" id="KKT92168.1"/>
    </source>
</evidence>
<organism evidence="2 3">
    <name type="scientific">Candidatus Jorgensenbacteria bacterium GW2011_GWA2_45_13</name>
    <dbReference type="NCBI Taxonomy" id="1618662"/>
    <lineage>
        <taxon>Bacteria</taxon>
        <taxon>Candidatus Joergenseniibacteriota</taxon>
    </lineage>
</organism>
<proteinExistence type="predicted"/>
<keyword evidence="1" id="KW-0472">Membrane</keyword>
<dbReference type="AlphaFoldDB" id="A0A0G1L947"/>
<accession>A0A0G1L947</accession>
<sequence length="125" mass="14383">MRNFLKPAGVKIVTAVFFLLVLFLVPFPLSADNLNFRYPLTFREFSGFSIGGMGKEICNPWLVGECSATLQWNYIALGVDIILFVIAGWLFGFFLEESFKKFPAIRFILFLIILIILIFEFLWSI</sequence>
<dbReference type="Proteomes" id="UP000033966">
    <property type="component" value="Unassembled WGS sequence"/>
</dbReference>
<gene>
    <name evidence="2" type="ORF">UW92_C0005G0015</name>
</gene>
<feature type="transmembrane region" description="Helical" evidence="1">
    <location>
        <begin position="107"/>
        <end position="124"/>
    </location>
</feature>
<name>A0A0G1L947_9BACT</name>